<dbReference type="Gene3D" id="3.40.50.1240">
    <property type="entry name" value="Phosphoglycerate mutase-like"/>
    <property type="match status" value="1"/>
</dbReference>
<keyword evidence="2" id="KW-1185">Reference proteome</keyword>
<dbReference type="AlphaFoldDB" id="A0A1J5N1W2"/>
<dbReference type="OrthoDB" id="9810154at2"/>
<dbReference type="InterPro" id="IPR013078">
    <property type="entry name" value="His_Pase_superF_clade-1"/>
</dbReference>
<dbReference type="CDD" id="cd07040">
    <property type="entry name" value="HP"/>
    <property type="match status" value="1"/>
</dbReference>
<evidence type="ECO:0000313" key="2">
    <source>
        <dbReference type="Proteomes" id="UP000181901"/>
    </source>
</evidence>
<reference evidence="1 2" key="1">
    <citation type="submission" date="2015-09" db="EMBL/GenBank/DDBJ databases">
        <title>Genome of Desulfovibrio dechloracetivorans BerOc1, a mercury methylating strain isolated from highly hydrocarbons and metals contaminated coastal sediments.</title>
        <authorList>
            <person name="Goni Urriza M."/>
            <person name="Gassie C."/>
            <person name="Bouchez O."/>
            <person name="Klopp C."/>
            <person name="Ranchou-Peyruse A."/>
            <person name="Remy G."/>
        </authorList>
    </citation>
    <scope>NUCLEOTIDE SEQUENCE [LARGE SCALE GENOMIC DNA]</scope>
    <source>
        <strain evidence="1 2">BerOc1</strain>
    </source>
</reference>
<dbReference type="InterPro" id="IPR029033">
    <property type="entry name" value="His_PPase_superfam"/>
</dbReference>
<dbReference type="SUPFAM" id="SSF53254">
    <property type="entry name" value="Phosphoglycerate mutase-like"/>
    <property type="match status" value="1"/>
</dbReference>
<dbReference type="Proteomes" id="UP000181901">
    <property type="component" value="Unassembled WGS sequence"/>
</dbReference>
<evidence type="ECO:0000313" key="1">
    <source>
        <dbReference type="EMBL" id="OIQ48800.1"/>
    </source>
</evidence>
<gene>
    <name evidence="1" type="ORF">BerOc1_03553</name>
</gene>
<dbReference type="RefSeq" id="WP_071547237.1">
    <property type="nucleotide sequence ID" value="NZ_LKAQ01000005.1"/>
</dbReference>
<name>A0A1J5N1W2_9BACT</name>
<accession>A0A1J5N1W2</accession>
<dbReference type="Pfam" id="PF00300">
    <property type="entry name" value="His_Phos_1"/>
    <property type="match status" value="1"/>
</dbReference>
<dbReference type="EMBL" id="LKAQ01000005">
    <property type="protein sequence ID" value="OIQ48800.1"/>
    <property type="molecule type" value="Genomic_DNA"/>
</dbReference>
<protein>
    <submittedName>
        <fullName evidence="1">Phosphohistidine phosphatase</fullName>
    </submittedName>
</protein>
<proteinExistence type="predicted"/>
<organism evidence="1 2">
    <name type="scientific">Pseudodesulfovibrio hydrargyri</name>
    <dbReference type="NCBI Taxonomy" id="2125990"/>
    <lineage>
        <taxon>Bacteria</taxon>
        <taxon>Pseudomonadati</taxon>
        <taxon>Thermodesulfobacteriota</taxon>
        <taxon>Desulfovibrionia</taxon>
        <taxon>Desulfovibrionales</taxon>
        <taxon>Desulfovibrionaceae</taxon>
    </lineage>
</organism>
<sequence length="162" mass="17072">MLIHLMQHGACLPKEVNPNQPLSPVGREQVEKTARAAAILGLRFQLVAASSKVRSIQTAEIMAETTGYPVERVVVTDAVKAMAPTADTLKFINEYEGLDSILIAGHLPSLSLLASAILSPGKSVDVRVENGGLMQFSLPPGKSAGTLNWAMTPAQLTVLAGS</sequence>
<comment type="caution">
    <text evidence="1">The sequence shown here is derived from an EMBL/GenBank/DDBJ whole genome shotgun (WGS) entry which is preliminary data.</text>
</comment>